<gene>
    <name evidence="2" type="ORF">AK830_g8614</name>
</gene>
<reference evidence="2 3" key="1">
    <citation type="submission" date="2015-09" db="EMBL/GenBank/DDBJ databases">
        <title>Draft genome of a European isolate of the apple canker pathogen Neonectria ditissima.</title>
        <authorList>
            <person name="Gomez-Cortecero A."/>
            <person name="Harrison R.J."/>
            <person name="Armitage A.D."/>
        </authorList>
    </citation>
    <scope>NUCLEOTIDE SEQUENCE [LARGE SCALE GENOMIC DNA]</scope>
    <source>
        <strain evidence="2 3">R09/05</strain>
    </source>
</reference>
<evidence type="ECO:0000259" key="1">
    <source>
        <dbReference type="PROSITE" id="PS51186"/>
    </source>
</evidence>
<dbReference type="InterPro" id="IPR016181">
    <property type="entry name" value="Acyl_CoA_acyltransferase"/>
</dbReference>
<dbReference type="InterPro" id="IPR000182">
    <property type="entry name" value="GNAT_dom"/>
</dbReference>
<dbReference type="Gene3D" id="3.40.630.30">
    <property type="match status" value="1"/>
</dbReference>
<dbReference type="Pfam" id="PF13673">
    <property type="entry name" value="Acetyltransf_10"/>
    <property type="match status" value="1"/>
</dbReference>
<dbReference type="OrthoDB" id="2744543at2759"/>
<comment type="caution">
    <text evidence="2">The sequence shown here is derived from an EMBL/GenBank/DDBJ whole genome shotgun (WGS) entry which is preliminary data.</text>
</comment>
<dbReference type="InterPro" id="IPR052523">
    <property type="entry name" value="Trichothecene_AcTrans"/>
</dbReference>
<dbReference type="PANTHER" id="PTHR42791:SF1">
    <property type="entry name" value="N-ACETYLTRANSFERASE DOMAIN-CONTAINING PROTEIN"/>
    <property type="match status" value="1"/>
</dbReference>
<evidence type="ECO:0000313" key="3">
    <source>
        <dbReference type="Proteomes" id="UP000050424"/>
    </source>
</evidence>
<dbReference type="STRING" id="78410.A0A0P7BDU8"/>
<dbReference type="PANTHER" id="PTHR42791">
    <property type="entry name" value="GNAT FAMILY ACETYLTRANSFERASE"/>
    <property type="match status" value="1"/>
</dbReference>
<sequence length="217" mass="24677">MATSIATVDLLDAERIVEKIDFPAMQDGPLYRLMFPTWADTTEAQQNEIVQWYAEGLKDALRRQTDNFLKLCTSDGTPLGFCGWAMEHRHGMTKPGTVQHAQGHRLVPETLDLSAWFSVSRDLRKERERVLTGLDEVCRLTFMSVQPDHQRQGLGYKMMERVCEEIDKLGWPAFVMASPAGVQLYAKFGFDAVGRVETSEGAFTSMFRQSRPLCDRH</sequence>
<protein>
    <recommendedName>
        <fullName evidence="1">N-acetyltransferase domain-containing protein</fullName>
    </recommendedName>
</protein>
<organism evidence="2 3">
    <name type="scientific">Neonectria ditissima</name>
    <dbReference type="NCBI Taxonomy" id="78410"/>
    <lineage>
        <taxon>Eukaryota</taxon>
        <taxon>Fungi</taxon>
        <taxon>Dikarya</taxon>
        <taxon>Ascomycota</taxon>
        <taxon>Pezizomycotina</taxon>
        <taxon>Sordariomycetes</taxon>
        <taxon>Hypocreomycetidae</taxon>
        <taxon>Hypocreales</taxon>
        <taxon>Nectriaceae</taxon>
        <taxon>Neonectria</taxon>
    </lineage>
</organism>
<evidence type="ECO:0000313" key="2">
    <source>
        <dbReference type="EMBL" id="KPM37937.1"/>
    </source>
</evidence>
<dbReference type="CDD" id="cd04301">
    <property type="entry name" value="NAT_SF"/>
    <property type="match status" value="1"/>
</dbReference>
<dbReference type="EMBL" id="LKCW01000149">
    <property type="protein sequence ID" value="KPM37937.1"/>
    <property type="molecule type" value="Genomic_DNA"/>
</dbReference>
<dbReference type="SUPFAM" id="SSF55729">
    <property type="entry name" value="Acyl-CoA N-acyltransferases (Nat)"/>
    <property type="match status" value="1"/>
</dbReference>
<dbReference type="PROSITE" id="PS51186">
    <property type="entry name" value="GNAT"/>
    <property type="match status" value="1"/>
</dbReference>
<proteinExistence type="predicted"/>
<accession>A0A0P7BDU8</accession>
<feature type="domain" description="N-acetyltransferase" evidence="1">
    <location>
        <begin position="29"/>
        <end position="214"/>
    </location>
</feature>
<name>A0A0P7BDU8_9HYPO</name>
<keyword evidence="3" id="KW-1185">Reference proteome</keyword>
<dbReference type="GO" id="GO:0016747">
    <property type="term" value="F:acyltransferase activity, transferring groups other than amino-acyl groups"/>
    <property type="evidence" value="ECO:0007669"/>
    <property type="project" value="InterPro"/>
</dbReference>
<dbReference type="Proteomes" id="UP000050424">
    <property type="component" value="Unassembled WGS sequence"/>
</dbReference>
<dbReference type="AlphaFoldDB" id="A0A0P7BDU8"/>